<name>A0A086ZYJ2_9BIFI</name>
<evidence type="ECO:0000313" key="1">
    <source>
        <dbReference type="EMBL" id="KFI51592.1"/>
    </source>
</evidence>
<dbReference type="RefSeq" id="WP_033493137.1">
    <property type="nucleotide sequence ID" value="NZ_JDUU01000007.1"/>
</dbReference>
<reference evidence="1 2" key="1">
    <citation type="submission" date="2014-03" db="EMBL/GenBank/DDBJ databases">
        <title>Genomics of Bifidobacteria.</title>
        <authorList>
            <person name="Ventura M."/>
            <person name="Milani C."/>
            <person name="Lugli G.A."/>
        </authorList>
    </citation>
    <scope>NUCLEOTIDE SEQUENCE [LARGE SCALE GENOMIC DNA]</scope>
    <source>
        <strain evidence="1 2">DSM 23969</strain>
    </source>
</reference>
<protein>
    <submittedName>
        <fullName evidence="1">Uncharacterized protein</fullName>
    </submittedName>
</protein>
<dbReference type="EMBL" id="JGYN01000009">
    <property type="protein sequence ID" value="KFI51592.1"/>
    <property type="molecule type" value="Genomic_DNA"/>
</dbReference>
<keyword evidence="2" id="KW-1185">Reference proteome</keyword>
<evidence type="ECO:0000313" key="2">
    <source>
        <dbReference type="Proteomes" id="UP000029108"/>
    </source>
</evidence>
<sequence length="330" mass="39462">MNRCAIILPYYGKFPNYFQLFLNSCAVNSDFDWLIFTDDRTEYDYPVNVHVQYETFADMQARVRDAFDFRPVIEQPYKLCDLRPMYGYVFKDYLADYEFWGHCDCDLVFGDLSRFITDDLLNAYDKIFPVGHLALYRNTEENNRRFMLDLDGRPIYREVLESSRGYTFDESYLSTNINRIYQTYGFPIYMRDHSGNTVAKSETFRITRYDAELGTFLSEPAMRAVYVWEHGHITRSFMRLGTFMQQELMYMHFQRRDMRVACPMQSDRYQILPGSFEPLPVEHVTKENFRSIPWKNTADMWRHRVNIGRGEYKFWKSRIAGVINARMNKG</sequence>
<accession>A0A086ZYJ2</accession>
<dbReference type="AlphaFoldDB" id="A0A086ZYJ2"/>
<dbReference type="Proteomes" id="UP000029108">
    <property type="component" value="Unassembled WGS sequence"/>
</dbReference>
<organism evidence="1 2">
    <name type="scientific">Bifidobacterium biavatii DSM 23969</name>
    <dbReference type="NCBI Taxonomy" id="1437608"/>
    <lineage>
        <taxon>Bacteria</taxon>
        <taxon>Bacillati</taxon>
        <taxon>Actinomycetota</taxon>
        <taxon>Actinomycetes</taxon>
        <taxon>Bifidobacteriales</taxon>
        <taxon>Bifidobacteriaceae</taxon>
        <taxon>Bifidobacterium</taxon>
    </lineage>
</organism>
<dbReference type="InterPro" id="IPR046733">
    <property type="entry name" value="DUF6625"/>
</dbReference>
<comment type="caution">
    <text evidence="1">The sequence shown here is derived from an EMBL/GenBank/DDBJ whole genome shotgun (WGS) entry which is preliminary data.</text>
</comment>
<dbReference type="OrthoDB" id="1910631at2"/>
<dbReference type="STRING" id="1437608.GCA_000771645_02396"/>
<dbReference type="Pfam" id="PF20330">
    <property type="entry name" value="DUF6625"/>
    <property type="match status" value="1"/>
</dbReference>
<gene>
    <name evidence="1" type="ORF">BBIA_1617</name>
</gene>
<proteinExistence type="predicted"/>
<dbReference type="eggNOG" id="ENOG502ZCE3">
    <property type="taxonomic scope" value="Bacteria"/>
</dbReference>